<dbReference type="SUPFAM" id="SSF110004">
    <property type="entry name" value="Glycolipid transfer protein, GLTP"/>
    <property type="match status" value="1"/>
</dbReference>
<keyword evidence="2" id="KW-1185">Reference proteome</keyword>
<reference evidence="1" key="3">
    <citation type="submission" date="2025-09" db="UniProtKB">
        <authorList>
            <consortium name="Ensembl"/>
        </authorList>
    </citation>
    <scope>IDENTIFICATION</scope>
</reference>
<dbReference type="Proteomes" id="UP000314987">
    <property type="component" value="Unassembled WGS sequence"/>
</dbReference>
<organism evidence="1 2">
    <name type="scientific">Vombatus ursinus</name>
    <name type="common">Common wombat</name>
    <dbReference type="NCBI Taxonomy" id="29139"/>
    <lineage>
        <taxon>Eukaryota</taxon>
        <taxon>Metazoa</taxon>
        <taxon>Chordata</taxon>
        <taxon>Craniata</taxon>
        <taxon>Vertebrata</taxon>
        <taxon>Euteleostomi</taxon>
        <taxon>Mammalia</taxon>
        <taxon>Metatheria</taxon>
        <taxon>Diprotodontia</taxon>
        <taxon>Vombatidae</taxon>
        <taxon>Vombatus</taxon>
    </lineage>
</organism>
<sequence>VVLLAKHRLKGLLADKQIKTGPFLDVMAHLPPFFDCFGSPAFILIKVDINLTIPFPLCLRISGLDGLHRSL</sequence>
<evidence type="ECO:0000313" key="1">
    <source>
        <dbReference type="Ensembl" id="ENSVURP00010001433.1"/>
    </source>
</evidence>
<dbReference type="Gene3D" id="1.10.3520.10">
    <property type="entry name" value="Glycolipid transfer protein"/>
    <property type="match status" value="1"/>
</dbReference>
<name>A0A4X2JPJ3_VOMUR</name>
<dbReference type="InterPro" id="IPR036497">
    <property type="entry name" value="GLTP_sf"/>
</dbReference>
<dbReference type="Ensembl" id="ENSVURT00010001632.1">
    <property type="protein sequence ID" value="ENSVURP00010001433.1"/>
    <property type="gene ID" value="ENSVURG00010001211.1"/>
</dbReference>
<dbReference type="AlphaFoldDB" id="A0A4X2JPJ3"/>
<reference evidence="1" key="2">
    <citation type="submission" date="2025-08" db="UniProtKB">
        <authorList>
            <consortium name="Ensembl"/>
        </authorList>
    </citation>
    <scope>IDENTIFICATION</scope>
</reference>
<dbReference type="STRING" id="29139.ENSVURP00010001433"/>
<reference evidence="2" key="1">
    <citation type="submission" date="2018-12" db="EMBL/GenBank/DDBJ databases">
        <authorList>
            <person name="Yazar S."/>
        </authorList>
    </citation>
    <scope>NUCLEOTIDE SEQUENCE [LARGE SCALE GENOMIC DNA]</scope>
</reference>
<evidence type="ECO:0000313" key="2">
    <source>
        <dbReference type="Proteomes" id="UP000314987"/>
    </source>
</evidence>
<accession>A0A4X2JPJ3</accession>
<proteinExistence type="predicted"/>
<protein>
    <submittedName>
        <fullName evidence="1">Uncharacterized protein</fullName>
    </submittedName>
</protein>